<feature type="domain" description="Fumarylacetoacetase-like C-terminal" evidence="2">
    <location>
        <begin position="65"/>
        <end position="250"/>
    </location>
</feature>
<evidence type="ECO:0000313" key="4">
    <source>
        <dbReference type="Proteomes" id="UP000029549"/>
    </source>
</evidence>
<dbReference type="Pfam" id="PF01557">
    <property type="entry name" value="FAA_hydrolase"/>
    <property type="match status" value="1"/>
</dbReference>
<evidence type="ECO:0000256" key="1">
    <source>
        <dbReference type="ARBA" id="ARBA00023239"/>
    </source>
</evidence>
<accession>A0A0E3BPF7</accession>
<keyword evidence="4" id="KW-1185">Reference proteome</keyword>
<dbReference type="Proteomes" id="UP000029549">
    <property type="component" value="Unassembled WGS sequence"/>
</dbReference>
<dbReference type="Gene3D" id="3.90.850.10">
    <property type="entry name" value="Fumarylacetoacetase-like, C-terminal domain"/>
    <property type="match status" value="1"/>
</dbReference>
<evidence type="ECO:0000259" key="2">
    <source>
        <dbReference type="Pfam" id="PF01557"/>
    </source>
</evidence>
<protein>
    <submittedName>
        <fullName evidence="3">4-oxalocrotonate decarboxylase</fullName>
    </submittedName>
</protein>
<gene>
    <name evidence="3" type="ORF">P608_21075</name>
</gene>
<sequence>MAIREARSSRSPIARVSETFGITGLDAAYQVAQLNTQACLEDPARRVVGLKVGLTSKAVQQQLGVDQPDFGVLFNDMEYLSGDTIPMSRLIQPKIEAEVAFIVGKDLGNQPPSWSEFINALSYALPALEIVDSVIRDWKITLVDTVADNASSALYVLGEQPVDIGALDTSALGMHLSINGNTVSVGSGSACLGHPLRAAYWLACTMAERGHPLKAGQVILSGSLGPMVALNAGDLVQANLGPLGGISCRIA</sequence>
<reference evidence="3 4" key="1">
    <citation type="submission" date="2013-09" db="EMBL/GenBank/DDBJ databases">
        <title>High correlation between genotypes and phenotypes of environmental bacteria Comamonas testosteroni strains.</title>
        <authorList>
            <person name="Liu L."/>
            <person name="Zhu W."/>
            <person name="Xia X."/>
            <person name="Xu B."/>
            <person name="Luo M."/>
            <person name="Wang G."/>
        </authorList>
    </citation>
    <scope>NUCLEOTIDE SEQUENCE [LARGE SCALE GENOMIC DNA]</scope>
    <source>
        <strain evidence="3 4">DF2</strain>
    </source>
</reference>
<dbReference type="GO" id="GO:0005737">
    <property type="term" value="C:cytoplasm"/>
    <property type="evidence" value="ECO:0007669"/>
    <property type="project" value="TreeGrafter"/>
</dbReference>
<keyword evidence="1" id="KW-0456">Lyase</keyword>
<organism evidence="3 4">
    <name type="scientific">Comamonas thiooxydans</name>
    <dbReference type="NCBI Taxonomy" id="363952"/>
    <lineage>
        <taxon>Bacteria</taxon>
        <taxon>Pseudomonadati</taxon>
        <taxon>Pseudomonadota</taxon>
        <taxon>Betaproteobacteria</taxon>
        <taxon>Burkholderiales</taxon>
        <taxon>Comamonadaceae</taxon>
        <taxon>Comamonas</taxon>
    </lineage>
</organism>
<name>A0A0E3BPF7_9BURK</name>
<proteinExistence type="predicted"/>
<dbReference type="AlphaFoldDB" id="A0A0E3BPF7"/>
<dbReference type="GO" id="GO:0008684">
    <property type="term" value="F:2-oxopent-4-enoate hydratase activity"/>
    <property type="evidence" value="ECO:0007669"/>
    <property type="project" value="TreeGrafter"/>
</dbReference>
<dbReference type="InterPro" id="IPR036663">
    <property type="entry name" value="Fumarylacetoacetase_C_sf"/>
</dbReference>
<comment type="caution">
    <text evidence="3">The sequence shown here is derived from an EMBL/GenBank/DDBJ whole genome shotgun (WGS) entry which is preliminary data.</text>
</comment>
<dbReference type="EMBL" id="AWTP01000134">
    <property type="protein sequence ID" value="KGH07246.1"/>
    <property type="molecule type" value="Genomic_DNA"/>
</dbReference>
<dbReference type="PANTHER" id="PTHR30143">
    <property type="entry name" value="ACID HYDRATASE"/>
    <property type="match status" value="1"/>
</dbReference>
<dbReference type="SUPFAM" id="SSF56529">
    <property type="entry name" value="FAH"/>
    <property type="match status" value="1"/>
</dbReference>
<dbReference type="InterPro" id="IPR011234">
    <property type="entry name" value="Fumarylacetoacetase-like_C"/>
</dbReference>
<evidence type="ECO:0000313" key="3">
    <source>
        <dbReference type="EMBL" id="KGH07246.1"/>
    </source>
</evidence>
<dbReference type="InterPro" id="IPR050772">
    <property type="entry name" value="Hydratase-Decarb/MhpD_sf"/>
</dbReference>
<dbReference type="PANTHER" id="PTHR30143:SF0">
    <property type="entry name" value="2-KETO-4-PENTENOATE HYDRATASE"/>
    <property type="match status" value="1"/>
</dbReference>